<keyword evidence="5 10" id="KW-0812">Transmembrane</keyword>
<dbReference type="InterPro" id="IPR050854">
    <property type="entry name" value="LMBD1_LysCbl_Transport"/>
</dbReference>
<proteinExistence type="inferred from homology"/>
<evidence type="ECO:0000256" key="7">
    <source>
        <dbReference type="ARBA" id="ARBA00023136"/>
    </source>
</evidence>
<dbReference type="EMBL" id="KB008103">
    <property type="protein sequence ID" value="ELR12828.1"/>
    <property type="molecule type" value="Genomic_DNA"/>
</dbReference>
<name>L8GJ93_ACACF</name>
<dbReference type="KEGG" id="acan:ACA1_093740"/>
<dbReference type="GO" id="GO:0072665">
    <property type="term" value="P:protein localization to vacuole"/>
    <property type="evidence" value="ECO:0007669"/>
    <property type="project" value="TreeGrafter"/>
</dbReference>
<dbReference type="PANTHER" id="PTHR16130:SF2">
    <property type="entry name" value="LYSOSOMAL COBALAMIN TRANSPORT ESCORT PROTEIN LMBD1"/>
    <property type="match status" value="1"/>
</dbReference>
<evidence type="ECO:0000313" key="11">
    <source>
        <dbReference type="EMBL" id="ELR12828.1"/>
    </source>
</evidence>
<dbReference type="AlphaFoldDB" id="L8GJ93"/>
<dbReference type="InterPro" id="IPR006876">
    <property type="entry name" value="LMBR1-like_membr_prot"/>
</dbReference>
<reference evidence="11 12" key="1">
    <citation type="journal article" date="2013" name="Genome Biol.">
        <title>Genome of Acanthamoeba castellanii highlights extensive lateral gene transfer and early evolution of tyrosine kinase signaling.</title>
        <authorList>
            <person name="Clarke M."/>
            <person name="Lohan A.J."/>
            <person name="Liu B."/>
            <person name="Lagkouvardos I."/>
            <person name="Roy S."/>
            <person name="Zafar N."/>
            <person name="Bertelli C."/>
            <person name="Schilde C."/>
            <person name="Kianianmomeni A."/>
            <person name="Burglin T.R."/>
            <person name="Frech C."/>
            <person name="Turcotte B."/>
            <person name="Kopec K.O."/>
            <person name="Synnott J.M."/>
            <person name="Choo C."/>
            <person name="Paponov I."/>
            <person name="Finkler A."/>
            <person name="Soon Heng Tan C."/>
            <person name="Hutchins A.P."/>
            <person name="Weinmeier T."/>
            <person name="Rattei T."/>
            <person name="Chu J.S."/>
            <person name="Gimenez G."/>
            <person name="Irimia M."/>
            <person name="Rigden D.J."/>
            <person name="Fitzpatrick D.A."/>
            <person name="Lorenzo-Morales J."/>
            <person name="Bateman A."/>
            <person name="Chiu C.H."/>
            <person name="Tang P."/>
            <person name="Hegemann P."/>
            <person name="Fromm H."/>
            <person name="Raoult D."/>
            <person name="Greub G."/>
            <person name="Miranda-Saavedra D."/>
            <person name="Chen N."/>
            <person name="Nash P."/>
            <person name="Ginger M.L."/>
            <person name="Horn M."/>
            <person name="Schaap P."/>
            <person name="Caler L."/>
            <person name="Loftus B."/>
        </authorList>
    </citation>
    <scope>NUCLEOTIDE SEQUENCE [LARGE SCALE GENOMIC DNA]</scope>
    <source>
        <strain evidence="11 12">Neff</strain>
    </source>
</reference>
<keyword evidence="11" id="KW-0808">Transferase</keyword>
<dbReference type="GO" id="GO:0005765">
    <property type="term" value="C:lysosomal membrane"/>
    <property type="evidence" value="ECO:0007669"/>
    <property type="project" value="UniProtKB-SubCell"/>
</dbReference>
<feature type="transmembrane region" description="Helical" evidence="10">
    <location>
        <begin position="182"/>
        <end position="204"/>
    </location>
</feature>
<evidence type="ECO:0000256" key="2">
    <source>
        <dbReference type="ARBA" id="ARBA00009901"/>
    </source>
</evidence>
<dbReference type="VEuPathDB" id="AmoebaDB:ACA1_093740"/>
<evidence type="ECO:0000256" key="8">
    <source>
        <dbReference type="ARBA" id="ARBA00023228"/>
    </source>
</evidence>
<dbReference type="RefSeq" id="XP_004334841.1">
    <property type="nucleotide sequence ID" value="XM_004334793.1"/>
</dbReference>
<evidence type="ECO:0000256" key="9">
    <source>
        <dbReference type="ARBA" id="ARBA00023285"/>
    </source>
</evidence>
<keyword evidence="11" id="KW-0723">Serine/threonine-protein kinase</keyword>
<comment type="similarity">
    <text evidence="2">Belongs to the LIMR family. LMBRD1 subfamily.</text>
</comment>
<comment type="subcellular location">
    <subcellularLocation>
        <location evidence="1">Lysosome membrane</location>
        <topology evidence="1">Multi-pass membrane protein</topology>
    </subcellularLocation>
</comment>
<keyword evidence="12" id="KW-1185">Reference proteome</keyword>
<dbReference type="GO" id="GO:0031419">
    <property type="term" value="F:cobalamin binding"/>
    <property type="evidence" value="ECO:0007669"/>
    <property type="project" value="UniProtKB-KW"/>
</dbReference>
<dbReference type="PANTHER" id="PTHR16130">
    <property type="entry name" value="LYSOSOMAL COBALAMIN TRANSPORTER-RELATED"/>
    <property type="match status" value="1"/>
</dbReference>
<feature type="transmembrane region" description="Helical" evidence="10">
    <location>
        <begin position="134"/>
        <end position="153"/>
    </location>
</feature>
<feature type="transmembrane region" description="Helical" evidence="10">
    <location>
        <begin position="6"/>
        <end position="27"/>
    </location>
</feature>
<evidence type="ECO:0000256" key="4">
    <source>
        <dbReference type="ARBA" id="ARBA00022628"/>
    </source>
</evidence>
<feature type="transmembrane region" description="Helical" evidence="10">
    <location>
        <begin position="392"/>
        <end position="415"/>
    </location>
</feature>
<feature type="transmembrane region" description="Helical" evidence="10">
    <location>
        <begin position="350"/>
        <end position="380"/>
    </location>
</feature>
<organism evidence="11 12">
    <name type="scientific">Acanthamoeba castellanii (strain ATCC 30010 / Neff)</name>
    <dbReference type="NCBI Taxonomy" id="1257118"/>
    <lineage>
        <taxon>Eukaryota</taxon>
        <taxon>Amoebozoa</taxon>
        <taxon>Discosea</taxon>
        <taxon>Longamoebia</taxon>
        <taxon>Centramoebida</taxon>
        <taxon>Acanthamoebidae</taxon>
        <taxon>Acanthamoeba</taxon>
    </lineage>
</organism>
<keyword evidence="4" id="KW-0846">Cobalamin</keyword>
<dbReference type="STRING" id="1257118.L8GJ93"/>
<evidence type="ECO:0000256" key="6">
    <source>
        <dbReference type="ARBA" id="ARBA00022989"/>
    </source>
</evidence>
<keyword evidence="7 10" id="KW-0472">Membrane</keyword>
<feature type="transmembrane region" description="Helical" evidence="10">
    <location>
        <begin position="463"/>
        <end position="488"/>
    </location>
</feature>
<keyword evidence="8" id="KW-0458">Lysosome</keyword>
<evidence type="ECO:0000256" key="3">
    <source>
        <dbReference type="ARBA" id="ARBA00022448"/>
    </source>
</evidence>
<keyword evidence="3" id="KW-0813">Transport</keyword>
<protein>
    <submittedName>
        <fullName evidence="11">Serine/threonine protein kinase</fullName>
    </submittedName>
</protein>
<dbReference type="OrthoDB" id="73273at2759"/>
<evidence type="ECO:0000313" key="12">
    <source>
        <dbReference type="Proteomes" id="UP000011083"/>
    </source>
</evidence>
<dbReference type="GO" id="GO:0004674">
    <property type="term" value="F:protein serine/threonine kinase activity"/>
    <property type="evidence" value="ECO:0007669"/>
    <property type="project" value="UniProtKB-KW"/>
</dbReference>
<gene>
    <name evidence="11" type="ORF">ACA1_093740</name>
</gene>
<evidence type="ECO:0000256" key="1">
    <source>
        <dbReference type="ARBA" id="ARBA00004155"/>
    </source>
</evidence>
<dbReference type="Proteomes" id="UP000011083">
    <property type="component" value="Unassembled WGS sequence"/>
</dbReference>
<dbReference type="GeneID" id="14913135"/>
<sequence length="506" mass="56721">MIAIAWIIFAAVILGILIFNYGIVVYLSDPKLSRAREESADSKLPKFVTVVGLCLIMLCLGLIPIDIYVVSDTSMSEETRNTMFDVVQILYYVLYGCILGAIFVVIPFTYFFYEEFGENVSFCRRVFAGCKYTIFLVLAAVIILVIGLFVQGGSPSTEDKDYKKYVEKIIDTENRGEAVMNFAFACAGLLGLVTWLIYTGYGFASFPVGFMKGAKDVSEEAGEVDADLVVTQERRRALQSKYMGAGAAMSRRDEASLSLLRDKERKLNTHAQQLHVAGKGCNRLYGCLRPFFFLFGFFFFIVTVVLLVSMVLTNIDKLLNSECGFSCGYVLTNPKRWNPLDALLYFPMDYIVVGLVVMYIFFTTLSGVTSIGIRALWILLYRIKARATRPQGLLLATLIMMLSLVAFNLEILTLFPQYASYGSQTYRDEAGAEQDCSLAAPTELCKMTAIGTMIHRIFMRMPFFGVICYFATWVFIGFASLSLIIAALRSRQSNLNPADEDPDWDF</sequence>
<dbReference type="Pfam" id="PF04791">
    <property type="entry name" value="LMBR1"/>
    <property type="match status" value="1"/>
</dbReference>
<feature type="transmembrane region" description="Helical" evidence="10">
    <location>
        <begin position="89"/>
        <end position="113"/>
    </location>
</feature>
<keyword evidence="6 10" id="KW-1133">Transmembrane helix</keyword>
<keyword evidence="9" id="KW-0170">Cobalt</keyword>
<dbReference type="OMA" id="FWAQFVF"/>
<evidence type="ECO:0000256" key="10">
    <source>
        <dbReference type="SAM" id="Phobius"/>
    </source>
</evidence>
<feature type="transmembrane region" description="Helical" evidence="10">
    <location>
        <begin position="47"/>
        <end position="69"/>
    </location>
</feature>
<evidence type="ECO:0000256" key="5">
    <source>
        <dbReference type="ARBA" id="ARBA00022692"/>
    </source>
</evidence>
<feature type="transmembrane region" description="Helical" evidence="10">
    <location>
        <begin position="291"/>
        <end position="312"/>
    </location>
</feature>
<accession>L8GJ93</accession>
<keyword evidence="11" id="KW-0418">Kinase</keyword>